<gene>
    <name evidence="1" type="ORF">PAGA_a0551</name>
</gene>
<name>A0ACA8DST8_9GAMM</name>
<proteinExistence type="predicted"/>
<evidence type="ECO:0000313" key="1">
    <source>
        <dbReference type="EMBL" id="ATC81095.1"/>
    </source>
</evidence>
<sequence>MAYRRLACWRVDIKSIYAFAFLREQASRLPIKKHRVYCKRGA</sequence>
<dbReference type="EMBL" id="CP011011">
    <property type="protein sequence ID" value="ATC81095.1"/>
    <property type="molecule type" value="Genomic_DNA"/>
</dbReference>
<dbReference type="Proteomes" id="UP000217277">
    <property type="component" value="Chromosome I"/>
</dbReference>
<organism evidence="1 2">
    <name type="scientific">Pseudoalteromonas agarivorans DSM 14585</name>
    <dbReference type="NCBI Taxonomy" id="1312369"/>
    <lineage>
        <taxon>Bacteria</taxon>
        <taxon>Pseudomonadati</taxon>
        <taxon>Pseudomonadota</taxon>
        <taxon>Gammaproteobacteria</taxon>
        <taxon>Alteromonadales</taxon>
        <taxon>Pseudoalteromonadaceae</taxon>
        <taxon>Pseudoalteromonas</taxon>
    </lineage>
</organism>
<protein>
    <submittedName>
        <fullName evidence="1">Uncharacterized protein</fullName>
    </submittedName>
</protein>
<evidence type="ECO:0000313" key="2">
    <source>
        <dbReference type="Proteomes" id="UP000217277"/>
    </source>
</evidence>
<accession>A0ACA8DST8</accession>
<reference evidence="1" key="1">
    <citation type="submission" date="2015-03" db="EMBL/GenBank/DDBJ databases">
        <authorList>
            <person name="Xie B.-B."/>
            <person name="Rong J.-C."/>
            <person name="Qin Q.-L."/>
            <person name="Zhang Y.-Z."/>
        </authorList>
    </citation>
    <scope>NUCLEOTIDE SEQUENCE</scope>
    <source>
        <strain evidence="1">DSM 14585</strain>
    </source>
</reference>
<keyword evidence="2" id="KW-1185">Reference proteome</keyword>